<dbReference type="RefSeq" id="WP_131555330.1">
    <property type="nucleotide sequence ID" value="NZ_SJSK01000007.1"/>
</dbReference>
<protein>
    <recommendedName>
        <fullName evidence="2">AbiTii domain-containing protein</fullName>
    </recommendedName>
</protein>
<evidence type="ECO:0000256" key="1">
    <source>
        <dbReference type="SAM" id="MobiDB-lite"/>
    </source>
</evidence>
<evidence type="ECO:0000259" key="2">
    <source>
        <dbReference type="Pfam" id="PF18864"/>
    </source>
</evidence>
<evidence type="ECO:0000313" key="4">
    <source>
        <dbReference type="Proteomes" id="UP000292884"/>
    </source>
</evidence>
<sequence>MNDNYTFLLQQVIEDLLNGNNSLEIPLLKLNYFSRLVKNEKLLRFTELEINGYKGETPPKYRQTIAKLTVVLQKGYESTTFELPISNLEAPFDTQLQYVKMTEGIRIIEAMAAKEIVDNSSSLGTPVPPGMLAYVKKAVDKISNQGLTPTAAMISGNPTLTMQIVSTVRYRLLAFATDIAEKFGYSIEISTFKDKQELNNQIINNYIKNKIVNNGNQNVSNTGDKSKINLQKKQ</sequence>
<comment type="caution">
    <text evidence="3">The sequence shown here is derived from an EMBL/GenBank/DDBJ whole genome shotgun (WGS) entry which is preliminary data.</text>
</comment>
<dbReference type="InterPro" id="IPR041304">
    <property type="entry name" value="AbiTii"/>
</dbReference>
<dbReference type="EMBL" id="SJSK01000007">
    <property type="protein sequence ID" value="TCC87243.1"/>
    <property type="molecule type" value="Genomic_DNA"/>
</dbReference>
<name>A0A4R0ML53_9SPHI</name>
<accession>A0A4R0ML53</accession>
<feature type="region of interest" description="Disordered" evidence="1">
    <location>
        <begin position="215"/>
        <end position="234"/>
    </location>
</feature>
<proteinExistence type="predicted"/>
<dbReference type="OrthoDB" id="766804at2"/>
<evidence type="ECO:0000313" key="3">
    <source>
        <dbReference type="EMBL" id="TCC87243.1"/>
    </source>
</evidence>
<dbReference type="Pfam" id="PF18864">
    <property type="entry name" value="AbiTii"/>
    <property type="match status" value="1"/>
</dbReference>
<keyword evidence="4" id="KW-1185">Reference proteome</keyword>
<reference evidence="3 4" key="1">
    <citation type="submission" date="2019-02" db="EMBL/GenBank/DDBJ databases">
        <title>Pedobacter sp. RP-1-13 sp. nov., isolated from Arctic soil.</title>
        <authorList>
            <person name="Dahal R.H."/>
        </authorList>
    </citation>
    <scope>NUCLEOTIDE SEQUENCE [LARGE SCALE GENOMIC DNA]</scope>
    <source>
        <strain evidence="3 4">RP-1-13</strain>
    </source>
</reference>
<feature type="compositionally biased region" description="Polar residues" evidence="1">
    <location>
        <begin position="217"/>
        <end position="234"/>
    </location>
</feature>
<organism evidence="3 4">
    <name type="scientific">Pedobacter frigiditerrae</name>
    <dbReference type="NCBI Taxonomy" id="2530452"/>
    <lineage>
        <taxon>Bacteria</taxon>
        <taxon>Pseudomonadati</taxon>
        <taxon>Bacteroidota</taxon>
        <taxon>Sphingobacteriia</taxon>
        <taxon>Sphingobacteriales</taxon>
        <taxon>Sphingobacteriaceae</taxon>
        <taxon>Pedobacter</taxon>
    </lineage>
</organism>
<dbReference type="AlphaFoldDB" id="A0A4R0ML53"/>
<feature type="domain" description="AbiTii" evidence="2">
    <location>
        <begin position="8"/>
        <end position="203"/>
    </location>
</feature>
<gene>
    <name evidence="3" type="ORF">EZ428_21290</name>
</gene>
<dbReference type="Proteomes" id="UP000292884">
    <property type="component" value="Unassembled WGS sequence"/>
</dbReference>